<dbReference type="AlphaFoldDB" id="A0AAF0AM31"/>
<sequence>MLDYKCAHAGIVFKEVNEAYTTQTCSCCGAVPDSRPKGIAGLEIREWTYSACGVTHSDRDINAARNILAVRHGRLAVEISASLGREDVKQSNTRETVPGDPLALTLDSLH</sequence>
<name>A0AAF0AM31_9GAMM</name>
<keyword evidence="1" id="KW-0238">DNA-binding</keyword>
<organism evidence="3 4">
    <name type="scientific">Denitrificimonas caeni</name>
    <dbReference type="NCBI Taxonomy" id="521720"/>
    <lineage>
        <taxon>Bacteria</taxon>
        <taxon>Pseudomonadati</taxon>
        <taxon>Pseudomonadota</taxon>
        <taxon>Gammaproteobacteria</taxon>
        <taxon>Pseudomonadales</taxon>
        <taxon>Pseudomonadaceae</taxon>
        <taxon>Denitrificimonas</taxon>
    </lineage>
</organism>
<dbReference type="KEGG" id="dce:O6P33_03495"/>
<keyword evidence="4" id="KW-1185">Reference proteome</keyword>
<proteinExistence type="predicted"/>
<evidence type="ECO:0000256" key="1">
    <source>
        <dbReference type="ARBA" id="ARBA00023125"/>
    </source>
</evidence>
<evidence type="ECO:0000313" key="4">
    <source>
        <dbReference type="Proteomes" id="UP001212189"/>
    </source>
</evidence>
<dbReference type="GO" id="GO:0003677">
    <property type="term" value="F:DNA binding"/>
    <property type="evidence" value="ECO:0007669"/>
    <property type="project" value="UniProtKB-KW"/>
</dbReference>
<dbReference type="EMBL" id="CP114976">
    <property type="protein sequence ID" value="WBE26532.1"/>
    <property type="molecule type" value="Genomic_DNA"/>
</dbReference>
<evidence type="ECO:0000313" key="3">
    <source>
        <dbReference type="EMBL" id="WBE26532.1"/>
    </source>
</evidence>
<accession>A0AAF0AM31</accession>
<dbReference type="Proteomes" id="UP001212189">
    <property type="component" value="Chromosome"/>
</dbReference>
<gene>
    <name evidence="3" type="ORF">O6P33_03495</name>
</gene>
<reference evidence="3 4" key="1">
    <citation type="submission" date="2022-12" db="EMBL/GenBank/DDBJ databases">
        <title>Coexistence and Characterization of a Novel Tigecycline Resistance gene tet(X) variant and blaNDM-1 in a Pseudomonas caeni Isolate of Chicken Origin.</title>
        <authorList>
            <person name="Lu X."/>
            <person name="Zhang L."/>
            <person name="Li R."/>
            <person name="Wang Z."/>
        </authorList>
    </citation>
    <scope>NUCLEOTIDE SEQUENCE [LARGE SCALE GENOMIC DNA]</scope>
    <source>
        <strain evidence="3 4">CE14</strain>
    </source>
</reference>
<evidence type="ECO:0000259" key="2">
    <source>
        <dbReference type="Pfam" id="PF07282"/>
    </source>
</evidence>
<protein>
    <submittedName>
        <fullName evidence="3">Transposase</fullName>
    </submittedName>
</protein>
<feature type="domain" description="Cas12f1-like TNB" evidence="2">
    <location>
        <begin position="1"/>
        <end position="67"/>
    </location>
</feature>
<dbReference type="Pfam" id="PF07282">
    <property type="entry name" value="Cas12f1-like_TNB"/>
    <property type="match status" value="1"/>
</dbReference>
<dbReference type="InterPro" id="IPR010095">
    <property type="entry name" value="Cas12f1-like_TNB"/>
</dbReference>